<dbReference type="EMBL" id="CP019082">
    <property type="protein sequence ID" value="APW59449.1"/>
    <property type="molecule type" value="Genomic_DNA"/>
</dbReference>
<dbReference type="InterPro" id="IPR011703">
    <property type="entry name" value="ATPase_AAA-3"/>
</dbReference>
<dbReference type="Gene3D" id="1.10.8.80">
    <property type="entry name" value="Magnesium chelatase subunit I, C-Terminal domain"/>
    <property type="match status" value="1"/>
</dbReference>
<evidence type="ECO:0000256" key="1">
    <source>
        <dbReference type="ARBA" id="ARBA00022741"/>
    </source>
</evidence>
<feature type="domain" description="ChlI/MoxR AAA lid" evidence="5">
    <location>
        <begin position="245"/>
        <end position="316"/>
    </location>
</feature>
<dbReference type="GO" id="GO:0005524">
    <property type="term" value="F:ATP binding"/>
    <property type="evidence" value="ECO:0007669"/>
    <property type="project" value="UniProtKB-KW"/>
</dbReference>
<dbReference type="GO" id="GO:0016887">
    <property type="term" value="F:ATP hydrolysis activity"/>
    <property type="evidence" value="ECO:0007669"/>
    <property type="project" value="InterPro"/>
</dbReference>
<evidence type="ECO:0000256" key="3">
    <source>
        <dbReference type="ARBA" id="ARBA00061607"/>
    </source>
</evidence>
<name>A0A1U7CKJ2_9BACT</name>
<protein>
    <recommendedName>
        <fullName evidence="8">ATPase RavA</fullName>
    </recommendedName>
</protein>
<evidence type="ECO:0000259" key="4">
    <source>
        <dbReference type="Pfam" id="PF07726"/>
    </source>
</evidence>
<dbReference type="OrthoDB" id="9808397at2"/>
<evidence type="ECO:0000259" key="5">
    <source>
        <dbReference type="Pfam" id="PF17863"/>
    </source>
</evidence>
<dbReference type="FunFam" id="3.40.50.300:FF:000640">
    <property type="entry name" value="MoxR family ATPase"/>
    <property type="match status" value="1"/>
</dbReference>
<dbReference type="InterPro" id="IPR050764">
    <property type="entry name" value="CbbQ/NirQ/NorQ/GpvN"/>
</dbReference>
<dbReference type="InterPro" id="IPR041628">
    <property type="entry name" value="ChlI/MoxR_AAA_lid"/>
</dbReference>
<keyword evidence="7" id="KW-1185">Reference proteome</keyword>
<sequence length="325" mass="35524">MNPPPSIEPAAPSGADLYALTNRLLENVGQVVLGKTESIKLAVVALLAEGHVLIEDVPGVGKTLLAKALAASIDCSFRRIQFTPDLLPSDVLGSSVYHAPSGEFVFKPGPLFAQVILADEINRTTPRTQSALLEAMGDRQVSVEGKTYPLEPPFIVLATQNPFEFEGTYVLPESQLDRFMIRLRMGYPIRAEERRLLNNHRGGEPVESLTPVLTADDVVQLQQGVRRVRIDDAITDYLLDIVHMTRRTEDLHVGVSTRGALTLYRAAQSMALVSGRDYVVPDDVKSLAVPVLSHRVLGKSFLQAGEFGAAEAIIRDIVDRVRVPT</sequence>
<dbReference type="KEGG" id="pbor:BSF38_00872"/>
<dbReference type="Proteomes" id="UP000186309">
    <property type="component" value="Chromosome"/>
</dbReference>
<dbReference type="STRING" id="1387353.BSF38_00872"/>
<dbReference type="SUPFAM" id="SSF52540">
    <property type="entry name" value="P-loop containing nucleoside triphosphate hydrolases"/>
    <property type="match status" value="1"/>
</dbReference>
<dbReference type="PANTHER" id="PTHR42759">
    <property type="entry name" value="MOXR FAMILY PROTEIN"/>
    <property type="match status" value="1"/>
</dbReference>
<dbReference type="PIRSF" id="PIRSF002849">
    <property type="entry name" value="AAA_ATPase_chaperone_MoxR_prd"/>
    <property type="match status" value="1"/>
</dbReference>
<reference evidence="7" key="1">
    <citation type="submission" date="2016-12" db="EMBL/GenBank/DDBJ databases">
        <title>Comparative genomics of four Isosphaeraceae planctomycetes: a common pool of plasmids and glycoside hydrolase genes.</title>
        <authorList>
            <person name="Ivanova A."/>
        </authorList>
    </citation>
    <scope>NUCLEOTIDE SEQUENCE [LARGE SCALE GENOMIC DNA]</scope>
    <source>
        <strain evidence="7">PX4</strain>
    </source>
</reference>
<comment type="similarity">
    <text evidence="3">Belongs to the MoxR family.</text>
</comment>
<gene>
    <name evidence="6" type="ORF">BSF38_00872</name>
</gene>
<dbReference type="Pfam" id="PF07726">
    <property type="entry name" value="AAA_3"/>
    <property type="match status" value="1"/>
</dbReference>
<proteinExistence type="inferred from homology"/>
<feature type="domain" description="ATPase AAA-3" evidence="4">
    <location>
        <begin position="51"/>
        <end position="181"/>
    </location>
</feature>
<dbReference type="CDD" id="cd00009">
    <property type="entry name" value="AAA"/>
    <property type="match status" value="1"/>
</dbReference>
<keyword evidence="2" id="KW-0067">ATP-binding</keyword>
<dbReference type="InterPro" id="IPR027417">
    <property type="entry name" value="P-loop_NTPase"/>
</dbReference>
<evidence type="ECO:0000256" key="2">
    <source>
        <dbReference type="ARBA" id="ARBA00022840"/>
    </source>
</evidence>
<dbReference type="RefSeq" id="WP_076343626.1">
    <property type="nucleotide sequence ID" value="NZ_CP019082.1"/>
</dbReference>
<keyword evidence="1" id="KW-0547">Nucleotide-binding</keyword>
<evidence type="ECO:0000313" key="6">
    <source>
        <dbReference type="EMBL" id="APW59449.1"/>
    </source>
</evidence>
<organism evidence="6 7">
    <name type="scientific">Paludisphaera borealis</name>
    <dbReference type="NCBI Taxonomy" id="1387353"/>
    <lineage>
        <taxon>Bacteria</taxon>
        <taxon>Pseudomonadati</taxon>
        <taxon>Planctomycetota</taxon>
        <taxon>Planctomycetia</taxon>
        <taxon>Isosphaerales</taxon>
        <taxon>Isosphaeraceae</taxon>
        <taxon>Paludisphaera</taxon>
    </lineage>
</organism>
<evidence type="ECO:0008006" key="8">
    <source>
        <dbReference type="Google" id="ProtNLM"/>
    </source>
</evidence>
<dbReference type="Pfam" id="PF17863">
    <property type="entry name" value="AAA_lid_2"/>
    <property type="match status" value="1"/>
</dbReference>
<dbReference type="Gene3D" id="3.40.50.300">
    <property type="entry name" value="P-loop containing nucleotide triphosphate hydrolases"/>
    <property type="match status" value="1"/>
</dbReference>
<dbReference type="AlphaFoldDB" id="A0A1U7CKJ2"/>
<dbReference type="PANTHER" id="PTHR42759:SF5">
    <property type="entry name" value="METHANOL DEHYDROGENASE REGULATOR"/>
    <property type="match status" value="1"/>
</dbReference>
<evidence type="ECO:0000313" key="7">
    <source>
        <dbReference type="Proteomes" id="UP000186309"/>
    </source>
</evidence>
<accession>A0A1U7CKJ2</accession>